<proteinExistence type="predicted"/>
<organism evidence="2">
    <name type="scientific">Nothobranchius rachovii</name>
    <name type="common">bluefin notho</name>
    <dbReference type="NCBI Taxonomy" id="451742"/>
    <lineage>
        <taxon>Eukaryota</taxon>
        <taxon>Metazoa</taxon>
        <taxon>Chordata</taxon>
        <taxon>Craniata</taxon>
        <taxon>Vertebrata</taxon>
        <taxon>Euteleostomi</taxon>
        <taxon>Actinopterygii</taxon>
        <taxon>Neopterygii</taxon>
        <taxon>Teleostei</taxon>
        <taxon>Neoteleostei</taxon>
        <taxon>Acanthomorphata</taxon>
        <taxon>Ovalentaria</taxon>
        <taxon>Atherinomorphae</taxon>
        <taxon>Cyprinodontiformes</taxon>
        <taxon>Nothobranchiidae</taxon>
        <taxon>Nothobranchius</taxon>
    </lineage>
</organism>
<feature type="non-terminal residue" evidence="2">
    <location>
        <position position="1"/>
    </location>
</feature>
<protein>
    <submittedName>
        <fullName evidence="2">Uncharacterized protein</fullName>
    </submittedName>
</protein>
<sequence>PKHQDSGSSWRSGLQVKPSLRASERTSDVSEDRRHPQRTHDWSEDTSQVASGGRFHV</sequence>
<accession>A0A1A8R599</accession>
<feature type="non-terminal residue" evidence="2">
    <location>
        <position position="57"/>
    </location>
</feature>
<feature type="compositionally biased region" description="Basic and acidic residues" evidence="1">
    <location>
        <begin position="22"/>
        <end position="43"/>
    </location>
</feature>
<gene>
    <name evidence="2" type="primary">Nfu_g_1_006080</name>
</gene>
<reference evidence="2" key="2">
    <citation type="submission" date="2016-06" db="EMBL/GenBank/DDBJ databases">
        <title>The genome of a short-lived fish provides insights into sex chromosome evolution and the genetic control of aging.</title>
        <authorList>
            <person name="Reichwald K."/>
            <person name="Felder M."/>
            <person name="Petzold A."/>
            <person name="Koch P."/>
            <person name="Groth M."/>
            <person name="Platzer M."/>
        </authorList>
    </citation>
    <scope>NUCLEOTIDE SEQUENCE</scope>
    <source>
        <tissue evidence="2">Brain</tissue>
    </source>
</reference>
<dbReference type="EMBL" id="HAEH01014880">
    <property type="protein sequence ID" value="SBS01255.1"/>
    <property type="molecule type" value="Transcribed_RNA"/>
</dbReference>
<dbReference type="AlphaFoldDB" id="A0A1A8R599"/>
<feature type="region of interest" description="Disordered" evidence="1">
    <location>
        <begin position="1"/>
        <end position="57"/>
    </location>
</feature>
<name>A0A1A8R599_9TELE</name>
<evidence type="ECO:0000313" key="2">
    <source>
        <dbReference type="EMBL" id="SBS01255.1"/>
    </source>
</evidence>
<feature type="compositionally biased region" description="Polar residues" evidence="1">
    <location>
        <begin position="1"/>
        <end position="12"/>
    </location>
</feature>
<reference evidence="2" key="1">
    <citation type="submission" date="2016-05" db="EMBL/GenBank/DDBJ databases">
        <authorList>
            <person name="Lavstsen T."/>
            <person name="Jespersen J.S."/>
        </authorList>
    </citation>
    <scope>NUCLEOTIDE SEQUENCE</scope>
    <source>
        <tissue evidence="2">Brain</tissue>
    </source>
</reference>
<evidence type="ECO:0000256" key="1">
    <source>
        <dbReference type="SAM" id="MobiDB-lite"/>
    </source>
</evidence>